<dbReference type="AlphaFoldDB" id="A0A9D1Z7E4"/>
<comment type="caution">
    <text evidence="1">The sequence shown here is derived from an EMBL/GenBank/DDBJ whole genome shotgun (WGS) entry which is preliminary data.</text>
</comment>
<reference evidence="1" key="2">
    <citation type="submission" date="2021-04" db="EMBL/GenBank/DDBJ databases">
        <authorList>
            <person name="Gilroy R."/>
        </authorList>
    </citation>
    <scope>NUCLEOTIDE SEQUENCE</scope>
    <source>
        <strain evidence="1">CHK199-9574</strain>
    </source>
</reference>
<name>A0A9D1Z7E4_9FIRM</name>
<organism evidence="1 2">
    <name type="scientific">Candidatus Borkfalkia excrementavium</name>
    <dbReference type="NCBI Taxonomy" id="2838505"/>
    <lineage>
        <taxon>Bacteria</taxon>
        <taxon>Bacillati</taxon>
        <taxon>Bacillota</taxon>
        <taxon>Clostridia</taxon>
        <taxon>Christensenellales</taxon>
        <taxon>Christensenellaceae</taxon>
        <taxon>Candidatus Borkfalkia</taxon>
    </lineage>
</organism>
<sequence>MDNFLLWIVLLYLLKRGGSIGNKELLLCLTLLCCGNRILSALLSSLNNSCSDCCGCSNNCCS</sequence>
<dbReference type="Proteomes" id="UP000824135">
    <property type="component" value="Unassembled WGS sequence"/>
</dbReference>
<accession>A0A9D1Z7E4</accession>
<reference evidence="1" key="1">
    <citation type="journal article" date="2021" name="PeerJ">
        <title>Extensive microbial diversity within the chicken gut microbiome revealed by metagenomics and culture.</title>
        <authorList>
            <person name="Gilroy R."/>
            <person name="Ravi A."/>
            <person name="Getino M."/>
            <person name="Pursley I."/>
            <person name="Horton D.L."/>
            <person name="Alikhan N.F."/>
            <person name="Baker D."/>
            <person name="Gharbi K."/>
            <person name="Hall N."/>
            <person name="Watson M."/>
            <person name="Adriaenssens E.M."/>
            <person name="Foster-Nyarko E."/>
            <person name="Jarju S."/>
            <person name="Secka A."/>
            <person name="Antonio M."/>
            <person name="Oren A."/>
            <person name="Chaudhuri R.R."/>
            <person name="La Ragione R."/>
            <person name="Hildebrand F."/>
            <person name="Pallen M.J."/>
        </authorList>
    </citation>
    <scope>NUCLEOTIDE SEQUENCE</scope>
    <source>
        <strain evidence="1">CHK199-9574</strain>
    </source>
</reference>
<evidence type="ECO:0000313" key="2">
    <source>
        <dbReference type="Proteomes" id="UP000824135"/>
    </source>
</evidence>
<gene>
    <name evidence="1" type="ORF">H9728_01075</name>
</gene>
<protein>
    <submittedName>
        <fullName evidence="1">Uncharacterized protein</fullName>
    </submittedName>
</protein>
<evidence type="ECO:0000313" key="1">
    <source>
        <dbReference type="EMBL" id="HIY77613.1"/>
    </source>
</evidence>
<proteinExistence type="predicted"/>
<dbReference type="EMBL" id="DXCO01000008">
    <property type="protein sequence ID" value="HIY77613.1"/>
    <property type="molecule type" value="Genomic_DNA"/>
</dbReference>